<dbReference type="RefSeq" id="WP_208849381.1">
    <property type="nucleotide sequence ID" value="NZ_JAGGDJ010000020.1"/>
</dbReference>
<accession>A0ABS3WEA8</accession>
<feature type="compositionally biased region" description="Basic and acidic residues" evidence="1">
    <location>
        <begin position="87"/>
        <end position="109"/>
    </location>
</feature>
<sequence length="109" mass="12481">MPYRPIDFQVSVPRTPESASQQSQMNHRPALEQALLEKDAAKTMEEQRSRNAEVEQSGNRGISSEHDRNSRSAEKRGAWQNRGQTGQERKDERDEPPHPYKGKHIDVST</sequence>
<gene>
    <name evidence="2" type="ORF">I8J29_20635</name>
</gene>
<dbReference type="EMBL" id="JAGGDJ010000020">
    <property type="protein sequence ID" value="MBO7746628.1"/>
    <property type="molecule type" value="Genomic_DNA"/>
</dbReference>
<comment type="caution">
    <text evidence="2">The sequence shown here is derived from an EMBL/GenBank/DDBJ whole genome shotgun (WGS) entry which is preliminary data.</text>
</comment>
<feature type="compositionally biased region" description="Basic and acidic residues" evidence="1">
    <location>
        <begin position="63"/>
        <end position="77"/>
    </location>
</feature>
<proteinExistence type="predicted"/>
<evidence type="ECO:0000313" key="2">
    <source>
        <dbReference type="EMBL" id="MBO7746628.1"/>
    </source>
</evidence>
<feature type="compositionally biased region" description="Polar residues" evidence="1">
    <location>
        <begin position="17"/>
        <end position="26"/>
    </location>
</feature>
<feature type="region of interest" description="Disordered" evidence="1">
    <location>
        <begin position="1"/>
        <end position="109"/>
    </location>
</feature>
<evidence type="ECO:0000256" key="1">
    <source>
        <dbReference type="SAM" id="MobiDB-lite"/>
    </source>
</evidence>
<keyword evidence="3" id="KW-1185">Reference proteome</keyword>
<name>A0ABS3WEA8_9BACL</name>
<evidence type="ECO:0000313" key="3">
    <source>
        <dbReference type="Proteomes" id="UP000670947"/>
    </source>
</evidence>
<feature type="compositionally biased region" description="Basic and acidic residues" evidence="1">
    <location>
        <begin position="35"/>
        <end position="53"/>
    </location>
</feature>
<protein>
    <submittedName>
        <fullName evidence="2">Uncharacterized protein</fullName>
    </submittedName>
</protein>
<reference evidence="2 3" key="1">
    <citation type="submission" date="2021-03" db="EMBL/GenBank/DDBJ databases">
        <title>Paenibacillus artemisicola MWE-103 whole genome sequence.</title>
        <authorList>
            <person name="Ham Y.J."/>
        </authorList>
    </citation>
    <scope>NUCLEOTIDE SEQUENCE [LARGE SCALE GENOMIC DNA]</scope>
    <source>
        <strain evidence="2 3">MWE-103</strain>
    </source>
</reference>
<organism evidence="2 3">
    <name type="scientific">Paenibacillus artemisiicola</name>
    <dbReference type="NCBI Taxonomy" id="1172618"/>
    <lineage>
        <taxon>Bacteria</taxon>
        <taxon>Bacillati</taxon>
        <taxon>Bacillota</taxon>
        <taxon>Bacilli</taxon>
        <taxon>Bacillales</taxon>
        <taxon>Paenibacillaceae</taxon>
        <taxon>Paenibacillus</taxon>
    </lineage>
</organism>
<dbReference type="Proteomes" id="UP000670947">
    <property type="component" value="Unassembled WGS sequence"/>
</dbReference>